<name>A0AAV2FF63_9ROSI</name>
<feature type="region of interest" description="Disordered" evidence="1">
    <location>
        <begin position="1"/>
        <end position="67"/>
    </location>
</feature>
<organism evidence="2 3">
    <name type="scientific">Linum trigynum</name>
    <dbReference type="NCBI Taxonomy" id="586398"/>
    <lineage>
        <taxon>Eukaryota</taxon>
        <taxon>Viridiplantae</taxon>
        <taxon>Streptophyta</taxon>
        <taxon>Embryophyta</taxon>
        <taxon>Tracheophyta</taxon>
        <taxon>Spermatophyta</taxon>
        <taxon>Magnoliopsida</taxon>
        <taxon>eudicotyledons</taxon>
        <taxon>Gunneridae</taxon>
        <taxon>Pentapetalae</taxon>
        <taxon>rosids</taxon>
        <taxon>fabids</taxon>
        <taxon>Malpighiales</taxon>
        <taxon>Linaceae</taxon>
        <taxon>Linum</taxon>
    </lineage>
</organism>
<sequence>MQGGTAMKTRSNPTGKLPEGLATEIGPETDELAGVRFPNLPPSIKPSATNQQQSIFRGGQNQRRRSRFWIETTNPATAVSKFGEKTEEHKGLQATKRMEERRRLNGLEETSRICVAFRLFVGWSRIEVRS</sequence>
<dbReference type="AlphaFoldDB" id="A0AAV2FF63"/>
<gene>
    <name evidence="2" type="ORF">LTRI10_LOCUS37279</name>
</gene>
<feature type="compositionally biased region" description="Polar residues" evidence="1">
    <location>
        <begin position="46"/>
        <end position="61"/>
    </location>
</feature>
<reference evidence="2 3" key="1">
    <citation type="submission" date="2024-04" db="EMBL/GenBank/DDBJ databases">
        <authorList>
            <person name="Fracassetti M."/>
        </authorList>
    </citation>
    <scope>NUCLEOTIDE SEQUENCE [LARGE SCALE GENOMIC DNA]</scope>
</reference>
<proteinExistence type="predicted"/>
<accession>A0AAV2FF63</accession>
<protein>
    <submittedName>
        <fullName evidence="2">Uncharacterized protein</fullName>
    </submittedName>
</protein>
<dbReference type="EMBL" id="OZ034819">
    <property type="protein sequence ID" value="CAL1396945.1"/>
    <property type="molecule type" value="Genomic_DNA"/>
</dbReference>
<evidence type="ECO:0000256" key="1">
    <source>
        <dbReference type="SAM" id="MobiDB-lite"/>
    </source>
</evidence>
<dbReference type="Proteomes" id="UP001497516">
    <property type="component" value="Chromosome 6"/>
</dbReference>
<evidence type="ECO:0000313" key="3">
    <source>
        <dbReference type="Proteomes" id="UP001497516"/>
    </source>
</evidence>
<evidence type="ECO:0000313" key="2">
    <source>
        <dbReference type="EMBL" id="CAL1396945.1"/>
    </source>
</evidence>
<keyword evidence="3" id="KW-1185">Reference proteome</keyword>